<dbReference type="PANTHER" id="PTHR33286">
    <property type="entry name" value="BIFUNCTIONAL INHIBITOR/LIPID-TRANSFER PROTEIN/SEED STORAGE 2S ALBUMIN SUPERFAMILY PROTEIN"/>
    <property type="match status" value="1"/>
</dbReference>
<dbReference type="Proteomes" id="UP000004995">
    <property type="component" value="Unassembled WGS sequence"/>
</dbReference>
<proteinExistence type="predicted"/>
<dbReference type="SUPFAM" id="SSF47699">
    <property type="entry name" value="Bifunctional inhibitor/lipid-transfer protein/seed storage 2S albumin"/>
    <property type="match status" value="1"/>
</dbReference>
<dbReference type="HOGENOM" id="CLU_1858018_0_0_1"/>
<keyword evidence="3" id="KW-1185">Reference proteome</keyword>
<protein>
    <recommendedName>
        <fullName evidence="1">Bifunctional inhibitor/plant lipid transfer protein/seed storage helical domain-containing protein</fullName>
    </recommendedName>
</protein>
<evidence type="ECO:0000259" key="1">
    <source>
        <dbReference type="Pfam" id="PF14368"/>
    </source>
</evidence>
<dbReference type="EnsemblPlants" id="KQL25245">
    <property type="protein sequence ID" value="KQL25245"/>
    <property type="gene ID" value="SETIT_032082mg"/>
</dbReference>
<dbReference type="InterPro" id="IPR036312">
    <property type="entry name" value="Bifun_inhib/LTP/seed_sf"/>
</dbReference>
<sequence length="122" mass="13743">KTKDAVFTAHQVWGDYDCYGEKELVKDIRKDTIKFEGAYIDPSDLCCHAVEQSDMACICRVITHEEEKHINVGKIIRLARECNKPVPSGAKCGSKIYCSTTTTATTTDGVRVKPHRIPRWTL</sequence>
<dbReference type="EMBL" id="AGNK02001190">
    <property type="status" value="NOT_ANNOTATED_CDS"/>
    <property type="molecule type" value="Genomic_DNA"/>
</dbReference>
<reference evidence="3" key="1">
    <citation type="journal article" date="2012" name="Nat. Biotechnol.">
        <title>Reference genome sequence of the model plant Setaria.</title>
        <authorList>
            <person name="Bennetzen J.L."/>
            <person name="Schmutz J."/>
            <person name="Wang H."/>
            <person name="Percifield R."/>
            <person name="Hawkins J."/>
            <person name="Pontaroli A.C."/>
            <person name="Estep M."/>
            <person name="Feng L."/>
            <person name="Vaughn J.N."/>
            <person name="Grimwood J."/>
            <person name="Jenkins J."/>
            <person name="Barry K."/>
            <person name="Lindquist E."/>
            <person name="Hellsten U."/>
            <person name="Deshpande S."/>
            <person name="Wang X."/>
            <person name="Wu X."/>
            <person name="Mitros T."/>
            <person name="Triplett J."/>
            <person name="Yang X."/>
            <person name="Ye C.Y."/>
            <person name="Mauro-Herrera M."/>
            <person name="Wang L."/>
            <person name="Li P."/>
            <person name="Sharma M."/>
            <person name="Sharma R."/>
            <person name="Ronald P.C."/>
            <person name="Panaud O."/>
            <person name="Kellogg E.A."/>
            <person name="Brutnell T.P."/>
            <person name="Doust A.N."/>
            <person name="Tuskan G.A."/>
            <person name="Rokhsar D."/>
            <person name="Devos K.M."/>
        </authorList>
    </citation>
    <scope>NUCLEOTIDE SEQUENCE [LARGE SCALE GENOMIC DNA]</scope>
    <source>
        <strain evidence="3">cv. Yugu1</strain>
    </source>
</reference>
<dbReference type="OMA" id="CICHIIT"/>
<dbReference type="InterPro" id="IPR016140">
    <property type="entry name" value="Bifunc_inhib/LTP/seed_store"/>
</dbReference>
<evidence type="ECO:0000313" key="2">
    <source>
        <dbReference type="EnsemblPlants" id="KQL25245"/>
    </source>
</evidence>
<feature type="domain" description="Bifunctional inhibitor/plant lipid transfer protein/seed storage helical" evidence="1">
    <location>
        <begin position="18"/>
        <end position="92"/>
    </location>
</feature>
<evidence type="ECO:0000313" key="3">
    <source>
        <dbReference type="Proteomes" id="UP000004995"/>
    </source>
</evidence>
<dbReference type="Pfam" id="PF14368">
    <property type="entry name" value="LTP_2"/>
    <property type="match status" value="1"/>
</dbReference>
<dbReference type="AlphaFoldDB" id="K3ZZP7"/>
<dbReference type="InParanoid" id="K3ZZP7"/>
<dbReference type="PANTHER" id="PTHR33286:SF44">
    <property type="entry name" value="5A2 PROTEIN"/>
    <property type="match status" value="1"/>
</dbReference>
<organism evidence="2 3">
    <name type="scientific">Setaria italica</name>
    <name type="common">Foxtail millet</name>
    <name type="synonym">Panicum italicum</name>
    <dbReference type="NCBI Taxonomy" id="4555"/>
    <lineage>
        <taxon>Eukaryota</taxon>
        <taxon>Viridiplantae</taxon>
        <taxon>Streptophyta</taxon>
        <taxon>Embryophyta</taxon>
        <taxon>Tracheophyta</taxon>
        <taxon>Spermatophyta</taxon>
        <taxon>Magnoliopsida</taxon>
        <taxon>Liliopsida</taxon>
        <taxon>Poales</taxon>
        <taxon>Poaceae</taxon>
        <taxon>PACMAD clade</taxon>
        <taxon>Panicoideae</taxon>
        <taxon>Panicodae</taxon>
        <taxon>Paniceae</taxon>
        <taxon>Cenchrinae</taxon>
        <taxon>Setaria</taxon>
    </lineage>
</organism>
<dbReference type="Gramene" id="KQL25245">
    <property type="protein sequence ID" value="KQL25245"/>
    <property type="gene ID" value="SETIT_032082mg"/>
</dbReference>
<reference evidence="2" key="2">
    <citation type="submission" date="2018-08" db="UniProtKB">
        <authorList>
            <consortium name="EnsemblPlants"/>
        </authorList>
    </citation>
    <scope>IDENTIFICATION</scope>
    <source>
        <strain evidence="2">Yugu1</strain>
    </source>
</reference>
<name>K3ZZP7_SETIT</name>
<accession>K3ZZP7</accession>
<dbReference type="Gene3D" id="1.10.110.10">
    <property type="entry name" value="Plant lipid-transfer and hydrophobic proteins"/>
    <property type="match status" value="1"/>
</dbReference>